<dbReference type="PANTHER" id="PTHR12196">
    <property type="entry name" value="DOMAIN OF UNKNOWN FUNCTION 71 DUF71 -CONTAINING PROTEIN"/>
    <property type="match status" value="1"/>
</dbReference>
<dbReference type="RefSeq" id="XP_052905229.1">
    <property type="nucleotide sequence ID" value="XM_053048469.1"/>
</dbReference>
<evidence type="ECO:0000313" key="7">
    <source>
        <dbReference type="EMBL" id="KFG26674.1"/>
    </source>
</evidence>
<dbReference type="GeneID" id="77675798"/>
<accession>A0A086J3F6</accession>
<dbReference type="InterPro" id="IPR014729">
    <property type="entry name" value="Rossmann-like_a/b/a_fold"/>
</dbReference>
<keyword evidence="8" id="KW-1185">Reference proteome</keyword>
<dbReference type="Gene3D" id="3.40.50.620">
    <property type="entry name" value="HUPs"/>
    <property type="match status" value="1"/>
</dbReference>
<evidence type="ECO:0000256" key="2">
    <source>
        <dbReference type="ARBA" id="ARBA00018426"/>
    </source>
</evidence>
<dbReference type="Pfam" id="PF01902">
    <property type="entry name" value="Diphthami_syn_2"/>
    <property type="match status" value="1"/>
</dbReference>
<evidence type="ECO:0000256" key="4">
    <source>
        <dbReference type="ARBA" id="ARBA00031552"/>
    </source>
</evidence>
<dbReference type="InterPro" id="IPR002761">
    <property type="entry name" value="Diphthami_syn_dom"/>
</dbReference>
<dbReference type="Proteomes" id="UP000054524">
    <property type="component" value="Unassembled WGS sequence"/>
</dbReference>
<dbReference type="HOGENOM" id="CLU_010289_0_0_1"/>
<sequence>MLFLGLISGGKDSIYNMQMCVQNGHTPVCLLNMQMEKEKDSFMFQYAGGSVLPAIAECLDLPLHQFPTSGVSKERGLDYSISENDEIEDLFAAISSLLKIYSFSGVSVGAISSVYQYNRVKNVCDRLGLEILGYIWGMNQKVLLDKMIEDGICAIIVKGGEYLNNLVGETLIEVRQKYSAYIQEQIEKYKGLKEESFNLCGEGGEYETITLDAKIYKKRIEIVRSDLVEVDGVKTLNILECRTVPK</sequence>
<dbReference type="PANTHER" id="PTHR12196:SF2">
    <property type="entry name" value="DIPHTHINE--AMMONIA LIGASE"/>
    <property type="match status" value="1"/>
</dbReference>
<organism evidence="7 8">
    <name type="scientific">Nematocida ausubeli (strain ATCC PRA-371 / ERTm2)</name>
    <name type="common">Nematode killer fungus</name>
    <dbReference type="NCBI Taxonomy" id="1913371"/>
    <lineage>
        <taxon>Eukaryota</taxon>
        <taxon>Fungi</taxon>
        <taxon>Fungi incertae sedis</taxon>
        <taxon>Microsporidia</taxon>
        <taxon>Nematocida</taxon>
    </lineage>
</organism>
<evidence type="ECO:0000256" key="3">
    <source>
        <dbReference type="ARBA" id="ARBA00029814"/>
    </source>
</evidence>
<evidence type="ECO:0000313" key="8">
    <source>
        <dbReference type="Proteomes" id="UP000054524"/>
    </source>
</evidence>
<dbReference type="GO" id="GO:0017178">
    <property type="term" value="F:diphthine-ammonia ligase activity"/>
    <property type="evidence" value="ECO:0007669"/>
    <property type="project" value="UniProtKB-EC"/>
</dbReference>
<evidence type="ECO:0000256" key="1">
    <source>
        <dbReference type="ARBA" id="ARBA00012089"/>
    </source>
</evidence>
<gene>
    <name evidence="7" type="ORF">NESG_00825</name>
</gene>
<comment type="caution">
    <text evidence="7">The sequence shown here is derived from an EMBL/GenBank/DDBJ whole genome shotgun (WGS) entry which is preliminary data.</text>
</comment>
<comment type="catalytic activity">
    <reaction evidence="5">
        <text>diphthine-[translation elongation factor 2] + NH4(+) + ATP = diphthamide-[translation elongation factor 2] + AMP + diphosphate + H(+)</text>
        <dbReference type="Rhea" id="RHEA:19753"/>
        <dbReference type="Rhea" id="RHEA-COMP:10172"/>
        <dbReference type="Rhea" id="RHEA-COMP:10174"/>
        <dbReference type="ChEBI" id="CHEBI:15378"/>
        <dbReference type="ChEBI" id="CHEBI:16692"/>
        <dbReference type="ChEBI" id="CHEBI:28938"/>
        <dbReference type="ChEBI" id="CHEBI:30616"/>
        <dbReference type="ChEBI" id="CHEBI:33019"/>
        <dbReference type="ChEBI" id="CHEBI:82696"/>
        <dbReference type="ChEBI" id="CHEBI:456215"/>
        <dbReference type="EC" id="6.3.1.14"/>
    </reaction>
</comment>
<evidence type="ECO:0000256" key="5">
    <source>
        <dbReference type="ARBA" id="ARBA00048108"/>
    </source>
</evidence>
<dbReference type="NCBIfam" id="TIGR00290">
    <property type="entry name" value="MJ0570_dom"/>
    <property type="match status" value="1"/>
</dbReference>
<dbReference type="SUPFAM" id="SSF52402">
    <property type="entry name" value="Adenine nucleotide alpha hydrolases-like"/>
    <property type="match status" value="1"/>
</dbReference>
<name>A0A086J3F6_NEMA1</name>
<dbReference type="Gene3D" id="3.90.1490.10">
    <property type="entry name" value="putative n-type atp pyrophosphatase, domain 2"/>
    <property type="match status" value="1"/>
</dbReference>
<proteinExistence type="predicted"/>
<feature type="domain" description="Diphthamide synthase" evidence="6">
    <location>
        <begin position="5"/>
        <end position="231"/>
    </location>
</feature>
<protein>
    <recommendedName>
        <fullName evidence="2">Diphthine--ammonia ligase</fullName>
        <ecNumber evidence="1">6.3.1.14</ecNumber>
    </recommendedName>
    <alternativeName>
        <fullName evidence="3">Diphthamide synthase</fullName>
    </alternativeName>
    <alternativeName>
        <fullName evidence="4">Diphthamide synthetase</fullName>
    </alternativeName>
</protein>
<dbReference type="CDD" id="cd01994">
    <property type="entry name" value="AANH_PF0828-like"/>
    <property type="match status" value="1"/>
</dbReference>
<dbReference type="GO" id="GO:0017183">
    <property type="term" value="P:protein histidyl modification to diphthamide"/>
    <property type="evidence" value="ECO:0007669"/>
    <property type="project" value="TreeGrafter"/>
</dbReference>
<dbReference type="EMBL" id="AKIJ01000002">
    <property type="protein sequence ID" value="KFG26674.1"/>
    <property type="molecule type" value="Genomic_DNA"/>
</dbReference>
<dbReference type="AlphaFoldDB" id="A0A086J3F6"/>
<reference evidence="7 8" key="1">
    <citation type="journal article" date="2014" name="Genome Announc.">
        <title>Genome Sequence of the Microsporidian Species Nematocida sp1 Strain ERTm6 (ATCC PRA-372).</title>
        <authorList>
            <person name="Bakowski M.A."/>
            <person name="Priest M."/>
            <person name="Young S."/>
            <person name="Cuomo C.A."/>
            <person name="Troemel E.R."/>
        </authorList>
    </citation>
    <scope>NUCLEOTIDE SEQUENCE [LARGE SCALE GENOMIC DNA]</scope>
    <source>
        <strain evidence="7 8">ERTm6</strain>
    </source>
</reference>
<dbReference type="EC" id="6.3.1.14" evidence="1"/>
<dbReference type="FunFam" id="3.40.50.620:FF:000145">
    <property type="entry name" value="ATP-binding domain containing protein"/>
    <property type="match status" value="1"/>
</dbReference>
<evidence type="ECO:0000259" key="6">
    <source>
        <dbReference type="Pfam" id="PF01902"/>
    </source>
</evidence>
<dbReference type="InterPro" id="IPR030662">
    <property type="entry name" value="DPH6/MJ0570"/>
</dbReference>